<gene>
    <name evidence="1" type="ORF">ARMA_0757</name>
</gene>
<evidence type="ECO:0000313" key="1">
    <source>
        <dbReference type="EMBL" id="GAP62334.1"/>
    </source>
</evidence>
<dbReference type="InParanoid" id="A0A0N0RFD1"/>
<protein>
    <submittedName>
        <fullName evidence="1">Uncharacterized protein</fullName>
    </submittedName>
</protein>
<sequence>MRAHSSTGKKTRQFDLALSLGACKSADCAILMKTNVAFVFISH</sequence>
<organism evidence="1 2">
    <name type="scientific">Ardenticatena maritima</name>
    <dbReference type="NCBI Taxonomy" id="872965"/>
    <lineage>
        <taxon>Bacteria</taxon>
        <taxon>Bacillati</taxon>
        <taxon>Chloroflexota</taxon>
        <taxon>Ardenticatenia</taxon>
        <taxon>Ardenticatenales</taxon>
        <taxon>Ardenticatenaceae</taxon>
        <taxon>Ardenticatena</taxon>
    </lineage>
</organism>
<accession>A0A0N0RFD1</accession>
<evidence type="ECO:0000313" key="2">
    <source>
        <dbReference type="Proteomes" id="UP000037784"/>
    </source>
</evidence>
<dbReference type="Proteomes" id="UP000037784">
    <property type="component" value="Unassembled WGS sequence"/>
</dbReference>
<dbReference type="AlphaFoldDB" id="A0A0N0RFD1"/>
<dbReference type="EMBL" id="BBZA01000048">
    <property type="protein sequence ID" value="GAP62334.1"/>
    <property type="molecule type" value="Genomic_DNA"/>
</dbReference>
<proteinExistence type="predicted"/>
<comment type="caution">
    <text evidence="1">The sequence shown here is derived from an EMBL/GenBank/DDBJ whole genome shotgun (WGS) entry which is preliminary data.</text>
</comment>
<keyword evidence="2" id="KW-1185">Reference proteome</keyword>
<reference evidence="1 2" key="1">
    <citation type="journal article" date="2015" name="Genome Announc.">
        <title>Draft Genome Sequence of a Heterotrophic Facultative Anaerobic Thermophilic Bacterium, Ardenticatena maritima Strain 110ST.</title>
        <authorList>
            <person name="Kawaichi S."/>
            <person name="Yoshida T."/>
            <person name="Sako Y."/>
            <person name="Nakamura R."/>
        </authorList>
    </citation>
    <scope>NUCLEOTIDE SEQUENCE [LARGE SCALE GENOMIC DNA]</scope>
    <source>
        <strain evidence="1 2">110S</strain>
    </source>
</reference>
<reference evidence="2" key="2">
    <citation type="submission" date="2015-08" db="EMBL/GenBank/DDBJ databases">
        <title>Draft Genome Sequence of a Heterotrophic Facultative Anaerobic Bacterium Ardenticatena maritima Strain 110S.</title>
        <authorList>
            <person name="Kawaichi S."/>
            <person name="Yoshida T."/>
            <person name="Sako Y."/>
            <person name="Nakamura R."/>
        </authorList>
    </citation>
    <scope>NUCLEOTIDE SEQUENCE [LARGE SCALE GENOMIC DNA]</scope>
    <source>
        <strain evidence="2">110S</strain>
    </source>
</reference>
<name>A0A0N0RFD1_9CHLR</name>